<dbReference type="SUPFAM" id="SSF56672">
    <property type="entry name" value="DNA/RNA polymerases"/>
    <property type="match status" value="1"/>
</dbReference>
<dbReference type="Pfam" id="PF00665">
    <property type="entry name" value="rve"/>
    <property type="match status" value="1"/>
</dbReference>
<dbReference type="InterPro" id="IPR005162">
    <property type="entry name" value="Retrotrans_gag_dom"/>
</dbReference>
<accession>Q9MAJ8</accession>
<dbReference type="InterPro" id="IPR025724">
    <property type="entry name" value="GAG-pre-integrase_dom"/>
</dbReference>
<dbReference type="InterPro" id="IPR043502">
    <property type="entry name" value="DNA/RNA_pol_sf"/>
</dbReference>
<name>Q9MAJ8_ARATH</name>
<dbReference type="PROSITE" id="PS50994">
    <property type="entry name" value="INTEGRASE"/>
    <property type="match status" value="1"/>
</dbReference>
<sequence>MVKQKKKAQNRSSSPTSEYSPMKTRAGSSYPVADDIVEPPSLKITANRDRFQSHSAAIESYDNAHSPFFLHSSDHLGLNIVSHVLDGTSYNNWSIAMRMSLDAKNKLSFVDGSLPRPDVSDRMFRIWSRCNSMVKTWLLNVVSKEIYDSILYYEDAVEMWNDLFSRFRVSNLPRKYQLEQSIHTLKQRNLDLSTYYTKKKTLWVQLANTRVLTVRKCNCDHVKELLEEAETSRIIQFLMGLNDNFAHIRGQILNMKPRPGLTEIYNMLDQDESQRLVGSTPLSNLTAAFQVQASPVIDSQVNMAQGSYKKPKCSFCNKLGHLVDKCYKKHGYPPGSKWTKAQTIGSTNLASTQLQPVNETPSEKTDSCEEFSTDQIQTMISYLSTKLHTASISPMPITSSASTSASPSVPMISQISSTFLSLFSNAYYDMLISSISQEPAVSPRAWVIDSGAIHHVTHNRDLYLEFRILENTFVRLPNDCTVKIAGIGFIQLSDAISLHNELTKELMIGRGTNSMSPEFSICSSVVVDSITWHKRLGYPAYSKIDLLSDVLNLKDKKINKEHSPVCRVCHLSKQKHLSFQSRQNMCKAAFDLVHIDTWGPFYVLTKDGFRYFLTIVDDFSRATWNYLLKNKSDVLHAFPTFINMVHTQYQTKLKSVRSDNAHELKFTDLFAAHGIVAYHSCPETPEQNSVLKNIPPTYESLKTFGCLCYSSSSPKHRHKFEPRARACVFLGYPLGYKGYKLLDIETHAVSISRHVIFHEDIFSFISSTIKDDIKELFPLLQFPAKPDDLPLEQTSLSDAHPHQDVSSSKALVPFDPQSKRQKKPPKHFQDFHCYNNTSTILYPIKDYISYSYIVEPFHAFINNITNAVVPQRYSEAKDFKAWCDAMKEEIGAMIQTNTWSVVSLPPNKKAIGCKWVFTIKHNADGSIERYKARLVAKGYTQEESLDYEETFSPVAKLTSVRMMLLLAAKMKWSVLQLDISNAFLNGDLDEEIYMKIPPGYADLIGESLPPHAVCRLHKSIYGLKQASRQWYLKLSNTLKGMGFQKSNADHTLFIKFASGVLMGVLVYVDDIMIVSNSDNAVTQFTTELKSYFKLRDLSAAKYFFGIEIARSAKGISICQRKYILELLSTTGFLGSKPSSIPLDTSVKLNKEDGVPLTDSTSYKKLVEKLMYLQITRHGIAYAVNTVCQFSHAPTSVHLSVVHKVLRYLKGTVGQGLFYPADDKFDLKGYTDSDFAEAKFRAMSQGTKEMIWLSRLLNDFKAVESGFIKTMLVETGEHVADPLTKAIYPAQFHKLIGKMGDRYSPVYSSN</sequence>
<feature type="domain" description="Integrase catalytic" evidence="3">
    <location>
        <begin position="579"/>
        <end position="699"/>
    </location>
</feature>
<reference key="1">
    <citation type="journal article" date="2000" name="Nature">
        <title>Sequence and analysis of chromosome 1 of the plant Arabidopsis thaliana.</title>
        <authorList>
            <person name="Theologis A."/>
            <person name="Ecker J.R."/>
            <person name="Palm C.J."/>
            <person name="Federspiel N.A."/>
            <person name="Kaul S."/>
            <person name="White O."/>
            <person name="Alonso J."/>
            <person name="Altafi H."/>
            <person name="Araujo R."/>
            <person name="Bowman C.L."/>
            <person name="Brooks S.Y."/>
            <person name="Buehler E."/>
            <person name="Chan A."/>
            <person name="Chao Q."/>
            <person name="Chen H."/>
            <person name="Cheuk R.F."/>
            <person name="Chin C.W."/>
            <person name="Chung M.K."/>
            <person name="Conn L."/>
            <person name="Conway A.B."/>
            <person name="Conway A.R."/>
            <person name="Creasy T.H."/>
            <person name="Dewar K."/>
            <person name="Dunn P."/>
            <person name="Etgu P."/>
            <person name="Feldblyum T.V."/>
            <person name="Feng J."/>
            <person name="Fong B."/>
            <person name="Fujii C.Y."/>
            <person name="Gill J.E."/>
            <person name="Goldsmith A.D."/>
            <person name="Haas B."/>
            <person name="Hansen N.F."/>
            <person name="Hughes B."/>
            <person name="Huizar L."/>
            <person name="Hunter J.L."/>
            <person name="Jenkins J."/>
            <person name="Johnson-Hopson C."/>
            <person name="Khan S."/>
            <person name="Khaykin E."/>
            <person name="Kim C.J."/>
            <person name="Koo H.L."/>
            <person name="Kremenetskaia I."/>
            <person name="Kurtz D.B."/>
            <person name="Kwan A."/>
            <person name="Lam B."/>
            <person name="Langin-Hooper S."/>
            <person name="Lee A."/>
            <person name="Lee J.M."/>
            <person name="Lenz C.A."/>
            <person name="Li J.H."/>
            <person name="Li Y."/>
            <person name="Lin X."/>
            <person name="Liu S.X."/>
            <person name="Liu Z.A."/>
            <person name="Luros J.S."/>
            <person name="Maiti R."/>
            <person name="Marziali A."/>
            <person name="Militscher J."/>
            <person name="Miranda M."/>
            <person name="Nguyen M."/>
            <person name="Nierman W.C."/>
            <person name="Osborne B.I."/>
            <person name="Pai G."/>
            <person name="Peterson J."/>
            <person name="Pham P.K."/>
            <person name="Rizzo M."/>
            <person name="Rooney T."/>
            <person name="Rowley D."/>
            <person name="Sakano H."/>
            <person name="Salzberg S.L."/>
            <person name="Schwartz J.R."/>
            <person name="Shinn P."/>
            <person name="Southwick A.M."/>
            <person name="Sun H."/>
            <person name="Tallon L.J."/>
            <person name="Tambunga G."/>
            <person name="Toriumi M.J."/>
            <person name="Town C.D."/>
            <person name="Utterback T."/>
            <person name="Van Aken S."/>
            <person name="Vaysberg M."/>
            <person name="Vysotskaia V.S."/>
            <person name="Walker M."/>
            <person name="Wu D."/>
            <person name="Yu G."/>
            <person name="Fraser C.M."/>
            <person name="Venter J.C."/>
            <person name="Davis R.W."/>
        </authorList>
    </citation>
    <scope>NUCLEOTIDE SEQUENCE [LARGE SCALE GENOMIC DNA]</scope>
    <source>
        <strain>cv. Columbia</strain>
    </source>
</reference>
<keyword evidence="1" id="KW-0064">Aspartyl protease</keyword>
<dbReference type="EMBL" id="AC007915">
    <property type="protein sequence ID" value="AAF69161.1"/>
    <property type="molecule type" value="Genomic_DNA"/>
</dbReference>
<evidence type="ECO:0000313" key="4">
    <source>
        <dbReference type="EMBL" id="AAF69161.1"/>
    </source>
</evidence>
<dbReference type="Pfam" id="PF13976">
    <property type="entry name" value="gag_pre-integrs"/>
    <property type="match status" value="1"/>
</dbReference>
<dbReference type="GO" id="GO:0015074">
    <property type="term" value="P:DNA integration"/>
    <property type="evidence" value="ECO:0007669"/>
    <property type="project" value="InterPro"/>
</dbReference>
<dbReference type="InterPro" id="IPR001584">
    <property type="entry name" value="Integrase_cat-core"/>
</dbReference>
<dbReference type="Gene3D" id="3.30.420.10">
    <property type="entry name" value="Ribonuclease H-like superfamily/Ribonuclease H"/>
    <property type="match status" value="1"/>
</dbReference>
<dbReference type="Pfam" id="PF22936">
    <property type="entry name" value="Pol_BBD"/>
    <property type="match status" value="1"/>
</dbReference>
<keyword evidence="1" id="KW-0645">Protease</keyword>
<evidence type="ECO:0000256" key="1">
    <source>
        <dbReference type="ARBA" id="ARBA00022750"/>
    </source>
</evidence>
<organism evidence="4">
    <name type="scientific">Arabidopsis thaliana</name>
    <name type="common">Mouse-ear cress</name>
    <dbReference type="NCBI Taxonomy" id="3702"/>
    <lineage>
        <taxon>Eukaryota</taxon>
        <taxon>Viridiplantae</taxon>
        <taxon>Streptophyta</taxon>
        <taxon>Embryophyta</taxon>
        <taxon>Tracheophyta</taxon>
        <taxon>Spermatophyta</taxon>
        <taxon>Magnoliopsida</taxon>
        <taxon>eudicotyledons</taxon>
        <taxon>Gunneridae</taxon>
        <taxon>Pentapetalae</taxon>
        <taxon>rosids</taxon>
        <taxon>malvids</taxon>
        <taxon>Brassicales</taxon>
        <taxon>Brassicaceae</taxon>
        <taxon>Camelineae</taxon>
        <taxon>Arabidopsis</taxon>
    </lineage>
</organism>
<reference evidence="4" key="3">
    <citation type="submission" date="2000-10" db="EMBL/GenBank/DDBJ databases">
        <authorList>
            <person name="Chao Q."/>
            <person name="Brooks S."/>
            <person name="Buehler E."/>
            <person name="Johnson-Hopson C."/>
            <person name="Khan S."/>
            <person name="Kim C."/>
            <person name="Shinn P."/>
            <person name="Altafi H."/>
            <person name="Bei B."/>
            <person name="Chin C."/>
            <person name="Chiou J."/>
            <person name="Choi E."/>
            <person name="Conn L."/>
            <person name="Conway A."/>
            <person name="Gonzalez A."/>
            <person name="Hansen N."/>
            <person name="Howing B."/>
            <person name="Koo T."/>
            <person name="Lam B."/>
            <person name="Lee J."/>
            <person name="Lenz C."/>
            <person name="Li J."/>
            <person name="Liu A."/>
            <person name="Liu J."/>
            <person name="Liu S."/>
            <person name="Mukharsky N."/>
            <person name="Nguyen M."/>
            <person name="Palm C."/>
            <person name="Pham P."/>
            <person name="Sakano H."/>
            <person name="Schwartz J."/>
            <person name="Southwick A."/>
            <person name="Thaveri A."/>
            <person name="Toriumi M."/>
            <person name="Vaysberg M."/>
            <person name="Yu G."/>
            <person name="Davis R."/>
            <person name="Federspiel N."/>
            <person name="Theologis A."/>
            <person name="Ecker J."/>
        </authorList>
    </citation>
    <scope>NUCLEOTIDE SEQUENCE</scope>
</reference>
<feature type="region of interest" description="Disordered" evidence="2">
    <location>
        <begin position="1"/>
        <end position="31"/>
    </location>
</feature>
<feature type="compositionally biased region" description="Polar residues" evidence="2">
    <location>
        <begin position="10"/>
        <end position="19"/>
    </location>
</feature>
<dbReference type="GO" id="GO:0003676">
    <property type="term" value="F:nucleic acid binding"/>
    <property type="evidence" value="ECO:0007669"/>
    <property type="project" value="InterPro"/>
</dbReference>
<dbReference type="GO" id="GO:0004190">
    <property type="term" value="F:aspartic-type endopeptidase activity"/>
    <property type="evidence" value="ECO:0007669"/>
    <property type="project" value="UniProtKB-KW"/>
</dbReference>
<dbReference type="InterPro" id="IPR054722">
    <property type="entry name" value="PolX-like_BBD"/>
</dbReference>
<dbReference type="Pfam" id="PF14244">
    <property type="entry name" value="Retrotran_gag_3"/>
    <property type="match status" value="1"/>
</dbReference>
<dbReference type="SUPFAM" id="SSF53098">
    <property type="entry name" value="Ribonuclease H-like"/>
    <property type="match status" value="1"/>
</dbReference>
<dbReference type="InterPro" id="IPR057670">
    <property type="entry name" value="SH3_retrovirus"/>
</dbReference>
<protein>
    <submittedName>
        <fullName evidence="4">F27F5.19</fullName>
    </submittedName>
</protein>
<dbReference type="Pfam" id="PF03732">
    <property type="entry name" value="Retrotrans_gag"/>
    <property type="match status" value="1"/>
</dbReference>
<evidence type="ECO:0000256" key="2">
    <source>
        <dbReference type="SAM" id="MobiDB-lite"/>
    </source>
</evidence>
<proteinExistence type="predicted"/>
<dbReference type="Pfam" id="PF07727">
    <property type="entry name" value="RVT_2"/>
    <property type="match status" value="1"/>
</dbReference>
<dbReference type="InterPro" id="IPR012337">
    <property type="entry name" value="RNaseH-like_sf"/>
</dbReference>
<keyword evidence="1" id="KW-0378">Hydrolase</keyword>
<evidence type="ECO:0000259" key="3">
    <source>
        <dbReference type="PROSITE" id="PS50994"/>
    </source>
</evidence>
<reference evidence="4" key="2">
    <citation type="submission" date="2000-03" db="EMBL/GenBank/DDBJ databases">
        <title>Genomic sequence for Arabidopsis thaliana BAC F27F5 from chromosome I.</title>
        <authorList>
            <person name="Chao Q."/>
            <person name="Brooks S."/>
            <person name="Buehler E."/>
            <person name="Johnson-Hopson C."/>
            <person name="Khan S."/>
            <person name="Kim C."/>
            <person name="Shinn P."/>
            <person name="Altafi H."/>
            <person name="Bei Q."/>
            <person name="Chin C."/>
            <person name="Chiou J."/>
            <person name="Choi E."/>
            <person name="Conn L."/>
            <person name="Conway A."/>
            <person name="Gonzales A."/>
            <person name="Hansen N."/>
            <person name="Howng B."/>
            <person name="Koo T."/>
            <person name="Lam B."/>
            <person name="Lee J."/>
            <person name="Lenz C."/>
            <person name="Li J."/>
            <person name="Liu A."/>
            <person name="Liu K."/>
            <person name="Liu S."/>
            <person name="Mukharsky N."/>
            <person name="Nguyen M."/>
            <person name="Palm C."/>
            <person name="Pham P."/>
            <person name="Sakano H."/>
            <person name="Schwartz J."/>
            <person name="Southwick A."/>
            <person name="Thaveri A."/>
            <person name="Toriumi M."/>
            <person name="Vaysberg M."/>
            <person name="Yu G."/>
            <person name="Federspiel N.A."/>
            <person name="Theologis A."/>
            <person name="Ecker J.R."/>
        </authorList>
    </citation>
    <scope>NUCLEOTIDE SEQUENCE</scope>
</reference>
<feature type="region of interest" description="Disordered" evidence="2">
    <location>
        <begin position="793"/>
        <end position="827"/>
    </location>
</feature>
<dbReference type="PANTHER" id="PTHR37610">
    <property type="entry name" value="CCHC-TYPE DOMAIN-CONTAINING PROTEIN"/>
    <property type="match status" value="1"/>
</dbReference>
<dbReference type="PANTHER" id="PTHR37610:SF97">
    <property type="entry name" value="RETROTRANSPOSON GAG DOMAIN-CONTAINING PROTEIN"/>
    <property type="match status" value="1"/>
</dbReference>
<dbReference type="InterPro" id="IPR029472">
    <property type="entry name" value="Copia-like_N"/>
</dbReference>
<dbReference type="InterPro" id="IPR013103">
    <property type="entry name" value="RVT_2"/>
</dbReference>
<dbReference type="InterPro" id="IPR036397">
    <property type="entry name" value="RNaseH_sf"/>
</dbReference>
<dbReference type="PIR" id="F96509">
    <property type="entry name" value="F96509"/>
</dbReference>
<dbReference type="Pfam" id="PF25597">
    <property type="entry name" value="SH3_retrovirus"/>
    <property type="match status" value="1"/>
</dbReference>